<name>A0A8J3CDH8_9PSEU</name>
<feature type="transmembrane region" description="Helical" evidence="2">
    <location>
        <begin position="141"/>
        <end position="159"/>
    </location>
</feature>
<keyword evidence="2" id="KW-0812">Transmembrane</keyword>
<feature type="transmembrane region" description="Helical" evidence="2">
    <location>
        <begin position="276"/>
        <end position="293"/>
    </location>
</feature>
<evidence type="ECO:0000256" key="1">
    <source>
        <dbReference type="SAM" id="MobiDB-lite"/>
    </source>
</evidence>
<feature type="transmembrane region" description="Helical" evidence="2">
    <location>
        <begin position="245"/>
        <end position="264"/>
    </location>
</feature>
<evidence type="ECO:0000256" key="2">
    <source>
        <dbReference type="SAM" id="Phobius"/>
    </source>
</evidence>
<gene>
    <name evidence="3" type="ORF">GCM10012275_13890</name>
</gene>
<dbReference type="Pfam" id="PF11361">
    <property type="entry name" value="DUF3159"/>
    <property type="match status" value="1"/>
</dbReference>
<feature type="transmembrane region" description="Helical" evidence="2">
    <location>
        <begin position="202"/>
        <end position="224"/>
    </location>
</feature>
<sequence>MGQAGGVDRPTDPRQDLLAGSGRPARDPHAGSSQQPQDLLAGSSPGQRDALAGSAPGRGDGRDGSRDHDGAARGDSGGPPRDGHPEQGRAPGGEPAEAAPVPAGQESLASLLGGRTAAVDATLPPVAFVLGWLLAGSSVPVGAATALVVGAGVAGWRLWRGDRPRAVLLGLLGVAVAAVIALRTGRAADFFLVQVASNAASALAWITSIVIRWPLLGVVVGTVLGQRGRWRRDPDLLRAYSRASWVWVAQYVLRLVVFVPLWWADAVIALGAARLALSWPLVAVCLGVSWWVLRRVLPAGHPGLRHPRT</sequence>
<feature type="region of interest" description="Disordered" evidence="1">
    <location>
        <begin position="1"/>
        <end position="105"/>
    </location>
</feature>
<evidence type="ECO:0000313" key="4">
    <source>
        <dbReference type="Proteomes" id="UP000637578"/>
    </source>
</evidence>
<proteinExistence type="predicted"/>
<feature type="compositionally biased region" description="Low complexity" evidence="1">
    <location>
        <begin position="88"/>
        <end position="105"/>
    </location>
</feature>
<comment type="caution">
    <text evidence="3">The sequence shown here is derived from an EMBL/GenBank/DDBJ whole genome shotgun (WGS) entry which is preliminary data.</text>
</comment>
<evidence type="ECO:0000313" key="3">
    <source>
        <dbReference type="EMBL" id="GGM44083.1"/>
    </source>
</evidence>
<dbReference type="EMBL" id="BMMK01000004">
    <property type="protein sequence ID" value="GGM44083.1"/>
    <property type="molecule type" value="Genomic_DNA"/>
</dbReference>
<organism evidence="3 4">
    <name type="scientific">Longimycelium tulufanense</name>
    <dbReference type="NCBI Taxonomy" id="907463"/>
    <lineage>
        <taxon>Bacteria</taxon>
        <taxon>Bacillati</taxon>
        <taxon>Actinomycetota</taxon>
        <taxon>Actinomycetes</taxon>
        <taxon>Pseudonocardiales</taxon>
        <taxon>Pseudonocardiaceae</taxon>
        <taxon>Longimycelium</taxon>
    </lineage>
</organism>
<feature type="compositionally biased region" description="Basic and acidic residues" evidence="1">
    <location>
        <begin position="59"/>
        <end position="72"/>
    </location>
</feature>
<protein>
    <recommendedName>
        <fullName evidence="5">DUF3159 domain-containing protein</fullName>
    </recommendedName>
</protein>
<dbReference type="AlphaFoldDB" id="A0A8J3CDH8"/>
<reference evidence="3" key="1">
    <citation type="journal article" date="2014" name="Int. J. Syst. Evol. Microbiol.">
        <title>Complete genome sequence of Corynebacterium casei LMG S-19264T (=DSM 44701T), isolated from a smear-ripened cheese.</title>
        <authorList>
            <consortium name="US DOE Joint Genome Institute (JGI-PGF)"/>
            <person name="Walter F."/>
            <person name="Albersmeier A."/>
            <person name="Kalinowski J."/>
            <person name="Ruckert C."/>
        </authorList>
    </citation>
    <scope>NUCLEOTIDE SEQUENCE</scope>
    <source>
        <strain evidence="3">CGMCC 4.5737</strain>
    </source>
</reference>
<dbReference type="InterPro" id="IPR016566">
    <property type="entry name" value="UCP010219"/>
</dbReference>
<keyword evidence="2" id="KW-1133">Transmembrane helix</keyword>
<keyword evidence="4" id="KW-1185">Reference proteome</keyword>
<feature type="transmembrane region" description="Helical" evidence="2">
    <location>
        <begin position="166"/>
        <end position="182"/>
    </location>
</feature>
<reference evidence="3" key="2">
    <citation type="submission" date="2020-09" db="EMBL/GenBank/DDBJ databases">
        <authorList>
            <person name="Sun Q."/>
            <person name="Zhou Y."/>
        </authorList>
    </citation>
    <scope>NUCLEOTIDE SEQUENCE</scope>
    <source>
        <strain evidence="3">CGMCC 4.5737</strain>
    </source>
</reference>
<accession>A0A8J3CDH8</accession>
<dbReference type="Proteomes" id="UP000637578">
    <property type="component" value="Unassembled WGS sequence"/>
</dbReference>
<keyword evidence="2" id="KW-0472">Membrane</keyword>
<evidence type="ECO:0008006" key="5">
    <source>
        <dbReference type="Google" id="ProtNLM"/>
    </source>
</evidence>